<dbReference type="Gene3D" id="3.90.79.10">
    <property type="entry name" value="Nucleoside Triphosphate Pyrophosphohydrolase"/>
    <property type="match status" value="1"/>
</dbReference>
<keyword evidence="2 4" id="KW-0378">Hydrolase</keyword>
<proteinExistence type="inferred from homology"/>
<feature type="domain" description="Nudix hydrolase" evidence="5">
    <location>
        <begin position="3"/>
        <end position="129"/>
    </location>
</feature>
<evidence type="ECO:0000256" key="2">
    <source>
        <dbReference type="ARBA" id="ARBA00022801"/>
    </source>
</evidence>
<dbReference type="SUPFAM" id="SSF55811">
    <property type="entry name" value="Nudix"/>
    <property type="match status" value="1"/>
</dbReference>
<evidence type="ECO:0000313" key="6">
    <source>
        <dbReference type="EMBL" id="KTS68217.1"/>
    </source>
</evidence>
<evidence type="ECO:0000256" key="4">
    <source>
        <dbReference type="RuleBase" id="RU003476"/>
    </source>
</evidence>
<evidence type="ECO:0000256" key="1">
    <source>
        <dbReference type="ARBA" id="ARBA00001946"/>
    </source>
</evidence>
<dbReference type="InterPro" id="IPR020084">
    <property type="entry name" value="NUDIX_hydrolase_CS"/>
</dbReference>
<reference evidence="7 9" key="2">
    <citation type="submission" date="2019-06" db="EMBL/GenBank/DDBJ databases">
        <title>Pantoea dispersa Assembly.</title>
        <authorList>
            <person name="Wang J."/>
        </authorList>
    </citation>
    <scope>NUCLEOTIDE SEQUENCE [LARGE SCALE GENOMIC DNA]</scope>
    <source>
        <strain evidence="9">bio</strain>
        <strain evidence="7">Bio</strain>
    </source>
</reference>
<dbReference type="PROSITE" id="PS51462">
    <property type="entry name" value="NUDIX"/>
    <property type="match status" value="1"/>
</dbReference>
<dbReference type="Proteomes" id="UP000071979">
    <property type="component" value="Unassembled WGS sequence"/>
</dbReference>
<dbReference type="AlphaFoldDB" id="A0A8E1V8P1"/>
<evidence type="ECO:0000313" key="9">
    <source>
        <dbReference type="Proteomes" id="UP000319715"/>
    </source>
</evidence>
<keyword evidence="3" id="KW-0460">Magnesium</keyword>
<dbReference type="PANTHER" id="PTHR43222">
    <property type="entry name" value="NUDIX HYDROLASE 23"/>
    <property type="match status" value="1"/>
</dbReference>
<evidence type="ECO:0000313" key="7">
    <source>
        <dbReference type="EMBL" id="TQC77432.1"/>
    </source>
</evidence>
<protein>
    <submittedName>
        <fullName evidence="7">NUDIX hydrolase</fullName>
    </submittedName>
    <submittedName>
        <fullName evidence="6">Phosphatase</fullName>
    </submittedName>
</protein>
<dbReference type="EMBL" id="VICF01000001">
    <property type="protein sequence ID" value="TQC77432.1"/>
    <property type="molecule type" value="Genomic_DNA"/>
</dbReference>
<dbReference type="GO" id="GO:0016787">
    <property type="term" value="F:hydrolase activity"/>
    <property type="evidence" value="ECO:0007669"/>
    <property type="project" value="UniProtKB-KW"/>
</dbReference>
<organism evidence="6 8">
    <name type="scientific">Pantoea dispersa</name>
    <dbReference type="NCBI Taxonomy" id="59814"/>
    <lineage>
        <taxon>Bacteria</taxon>
        <taxon>Pseudomonadati</taxon>
        <taxon>Pseudomonadota</taxon>
        <taxon>Gammaproteobacteria</taxon>
        <taxon>Enterobacterales</taxon>
        <taxon>Erwiniaceae</taxon>
        <taxon>Pantoea</taxon>
    </lineage>
</organism>
<comment type="caution">
    <text evidence="6">The sequence shown here is derived from an EMBL/GenBank/DDBJ whole genome shotgun (WGS) entry which is preliminary data.</text>
</comment>
<reference evidence="6 8" key="1">
    <citation type="journal article" date="2016" name="Front. Microbiol.">
        <title>Genomic Resource of Rice Seed Associated Bacteria.</title>
        <authorList>
            <person name="Midha S."/>
            <person name="Bansal K."/>
            <person name="Sharma S."/>
            <person name="Kumar N."/>
            <person name="Patil P.P."/>
            <person name="Chaudhry V."/>
            <person name="Patil P.B."/>
        </authorList>
    </citation>
    <scope>NUCLEOTIDE SEQUENCE [LARGE SCALE GENOMIC DNA]</scope>
    <source>
        <strain evidence="6 8">SA3</strain>
    </source>
</reference>
<dbReference type="PRINTS" id="PR00502">
    <property type="entry name" value="NUDIXFAMILY"/>
</dbReference>
<evidence type="ECO:0000259" key="5">
    <source>
        <dbReference type="PROSITE" id="PS51462"/>
    </source>
</evidence>
<dbReference type="EMBL" id="LDSE01000017">
    <property type="protein sequence ID" value="KTS68217.1"/>
    <property type="molecule type" value="Genomic_DNA"/>
</dbReference>
<accession>A0A8E1V8P1</accession>
<gene>
    <name evidence="7" type="ORF">FK492_05450</name>
    <name evidence="6" type="ORF">SA3R_08830</name>
</gene>
<keyword evidence="9" id="KW-1185">Reference proteome</keyword>
<dbReference type="PANTHER" id="PTHR43222:SF11">
    <property type="entry name" value="PHOSPHATASE NUDJ"/>
    <property type="match status" value="1"/>
</dbReference>
<evidence type="ECO:0000256" key="3">
    <source>
        <dbReference type="ARBA" id="ARBA00022842"/>
    </source>
</evidence>
<evidence type="ECO:0000313" key="8">
    <source>
        <dbReference type="Proteomes" id="UP000071979"/>
    </source>
</evidence>
<dbReference type="InterPro" id="IPR015797">
    <property type="entry name" value="NUDIX_hydrolase-like_dom_sf"/>
</dbReference>
<comment type="similarity">
    <text evidence="4">Belongs to the Nudix hydrolase family.</text>
</comment>
<comment type="cofactor">
    <cofactor evidence="1">
        <name>Mg(2+)</name>
        <dbReference type="ChEBI" id="CHEBI:18420"/>
    </cofactor>
</comment>
<dbReference type="InterPro" id="IPR000086">
    <property type="entry name" value="NUDIX_hydrolase_dom"/>
</dbReference>
<dbReference type="Pfam" id="PF00293">
    <property type="entry name" value="NUDIX"/>
    <property type="match status" value="1"/>
</dbReference>
<dbReference type="Proteomes" id="UP000319715">
    <property type="component" value="Unassembled WGS sequence"/>
</dbReference>
<dbReference type="PROSITE" id="PS00893">
    <property type="entry name" value="NUDIX_BOX"/>
    <property type="match status" value="1"/>
</dbReference>
<sequence length="157" mass="17661">MFKPHVTVACMVHAQGKLLVVEERVDGRVTWNQPAGHLEADETLLEAAQRELYEETGISAQPDYFLGVQQWIAPDHTPFVRFLFGLDLPATVTTTPHDSDIDCCWWLSPAQILSAETLRSPLVAESVRLWQQGARYPLQLIAPYQWPFHEGAHNASA</sequence>
<name>A0A8E1V8P1_9GAMM</name>
<dbReference type="RefSeq" id="WP_031279253.1">
    <property type="nucleotide sequence ID" value="NZ_CP076369.1"/>
</dbReference>
<dbReference type="InterPro" id="IPR020476">
    <property type="entry name" value="Nudix_hydrolase"/>
</dbReference>